<evidence type="ECO:0000256" key="2">
    <source>
        <dbReference type="SAM" id="MobiDB-lite"/>
    </source>
</evidence>
<feature type="region of interest" description="Disordered" evidence="2">
    <location>
        <begin position="707"/>
        <end position="750"/>
    </location>
</feature>
<keyword evidence="1" id="KW-0862">Zinc</keyword>
<dbReference type="InterPro" id="IPR013083">
    <property type="entry name" value="Znf_RING/FYVE/PHD"/>
</dbReference>
<keyword evidence="1" id="KW-0479">Metal-binding</keyword>
<feature type="compositionally biased region" description="Low complexity" evidence="2">
    <location>
        <begin position="626"/>
        <end position="642"/>
    </location>
</feature>
<evidence type="ECO:0000256" key="1">
    <source>
        <dbReference type="PROSITE-ProRule" id="PRU00175"/>
    </source>
</evidence>
<evidence type="ECO:0000313" key="5">
    <source>
        <dbReference type="Proteomes" id="UP001516023"/>
    </source>
</evidence>
<feature type="compositionally biased region" description="Low complexity" evidence="2">
    <location>
        <begin position="96"/>
        <end position="114"/>
    </location>
</feature>
<feature type="region of interest" description="Disordered" evidence="2">
    <location>
        <begin position="363"/>
        <end position="411"/>
    </location>
</feature>
<dbReference type="SMART" id="SM00184">
    <property type="entry name" value="RING"/>
    <property type="match status" value="1"/>
</dbReference>
<proteinExistence type="predicted"/>
<protein>
    <recommendedName>
        <fullName evidence="3">RING-type domain-containing protein</fullName>
    </recommendedName>
</protein>
<feature type="region of interest" description="Disordered" evidence="2">
    <location>
        <begin position="63"/>
        <end position="125"/>
    </location>
</feature>
<dbReference type="CDD" id="cd16449">
    <property type="entry name" value="RING-HC"/>
    <property type="match status" value="1"/>
</dbReference>
<feature type="compositionally biased region" description="Polar residues" evidence="2">
    <location>
        <begin position="739"/>
        <end position="750"/>
    </location>
</feature>
<name>A0ABD3P137_9STRA</name>
<accession>A0ABD3P137</accession>
<dbReference type="InterPro" id="IPR051435">
    <property type="entry name" value="RING_finger_E3_ubiq-ligases"/>
</dbReference>
<evidence type="ECO:0000313" key="4">
    <source>
        <dbReference type="EMBL" id="KAL3781707.1"/>
    </source>
</evidence>
<evidence type="ECO:0000259" key="3">
    <source>
        <dbReference type="PROSITE" id="PS50089"/>
    </source>
</evidence>
<keyword evidence="5" id="KW-1185">Reference proteome</keyword>
<dbReference type="EMBL" id="JABMIG020000308">
    <property type="protein sequence ID" value="KAL3781707.1"/>
    <property type="molecule type" value="Genomic_DNA"/>
</dbReference>
<feature type="compositionally biased region" description="Basic and acidic residues" evidence="2">
    <location>
        <begin position="366"/>
        <end position="376"/>
    </location>
</feature>
<feature type="compositionally biased region" description="Polar residues" evidence="2">
    <location>
        <begin position="643"/>
        <end position="653"/>
    </location>
</feature>
<dbReference type="PROSITE" id="PS50089">
    <property type="entry name" value="ZF_RING_2"/>
    <property type="match status" value="1"/>
</dbReference>
<comment type="caution">
    <text evidence="4">The sequence shown here is derived from an EMBL/GenBank/DDBJ whole genome shotgun (WGS) entry which is preliminary data.</text>
</comment>
<feature type="region of interest" description="Disordered" evidence="2">
    <location>
        <begin position="149"/>
        <end position="185"/>
    </location>
</feature>
<dbReference type="GO" id="GO:0008270">
    <property type="term" value="F:zinc ion binding"/>
    <property type="evidence" value="ECO:0007669"/>
    <property type="project" value="UniProtKB-KW"/>
</dbReference>
<dbReference type="AlphaFoldDB" id="A0ABD3P137"/>
<sequence length="750" mass="81878">MASSAFSFHCMICFEEFDPATNYPVVLPCGHTYVCIECANRLDKCMECRMPLVAKIEIPASNSPLSPSMDAKENSLPGGGVTSARYSSIRSSPVVGRRAGYQQQAAQTQQYSRGKYSQSQPLPPKQYVTQRLPLPKNAVLLSLIQASEPARRRQAEEPQQSDLPPVLPSSPSEDDAVKNNGSNGKLGLLAQYNSKEAMPKYTKPSPLFLDTTASSSYDKTNDHSNTSSLGIMIDNHDDEEQKIRVGTYLEGGPCGTYAVAVKTGLLVYPTLFEHSIRNSTDEEDGVTRDVEELVKTSYRNKYFSKRGFAEKKSLKGCGLPRSVSCANPAAVAAANARNEKTAEITLEQYDADEHTLEENMAVEAQFKPKSDYGDGRDSDDDESRTARETTLERNSAMSDPGGSKPTPRLPVAALLPTSPIDSLPSHTLSKGEVNCNKPHSPPRATIDASLFASGVPNNDSADPALSATLKLRRQFSLGSENPLPSNTDSDFDRPLIRLKYGDRVQVVSMDSRGWVKLARGYGYIRLENDKQLVKVGGTSDKACQIEAVLHELSIERNRLKLEQKKLEHLSAGLMIDLQSSLLTSDDLVIVQAPEGMPRSESELNLVLTKRMDRQSSNVSQDDLDISCRSRTTLTTSSSRGLTPGQSTNVNNETQPREIRTVKSHSPGRNYTTPPSPPYNQTTPGGSAVTSYAMTPTRVNFRTGLSGHRALSSSHSHPHDFIDRGGPSRSMSNHAGLGSKKSSNLRGRSIY</sequence>
<reference evidence="4 5" key="1">
    <citation type="journal article" date="2020" name="G3 (Bethesda)">
        <title>Improved Reference Genome for Cyclotella cryptica CCMP332, a Model for Cell Wall Morphogenesis, Salinity Adaptation, and Lipid Production in Diatoms (Bacillariophyta).</title>
        <authorList>
            <person name="Roberts W.R."/>
            <person name="Downey K.M."/>
            <person name="Ruck E.C."/>
            <person name="Traller J.C."/>
            <person name="Alverson A.J."/>
        </authorList>
    </citation>
    <scope>NUCLEOTIDE SEQUENCE [LARGE SCALE GENOMIC DNA]</scope>
    <source>
        <strain evidence="4 5">CCMP332</strain>
    </source>
</reference>
<keyword evidence="1" id="KW-0863">Zinc-finger</keyword>
<gene>
    <name evidence="4" type="ORF">HJC23_009925</name>
</gene>
<dbReference type="InterPro" id="IPR001841">
    <property type="entry name" value="Znf_RING"/>
</dbReference>
<dbReference type="Proteomes" id="UP001516023">
    <property type="component" value="Unassembled WGS sequence"/>
</dbReference>
<organism evidence="4 5">
    <name type="scientific">Cyclotella cryptica</name>
    <dbReference type="NCBI Taxonomy" id="29204"/>
    <lineage>
        <taxon>Eukaryota</taxon>
        <taxon>Sar</taxon>
        <taxon>Stramenopiles</taxon>
        <taxon>Ochrophyta</taxon>
        <taxon>Bacillariophyta</taxon>
        <taxon>Coscinodiscophyceae</taxon>
        <taxon>Thalassiosirophycidae</taxon>
        <taxon>Stephanodiscales</taxon>
        <taxon>Stephanodiscaceae</taxon>
        <taxon>Cyclotella</taxon>
    </lineage>
</organism>
<dbReference type="Gene3D" id="3.30.40.10">
    <property type="entry name" value="Zinc/RING finger domain, C3HC4 (zinc finger)"/>
    <property type="match status" value="1"/>
</dbReference>
<dbReference type="Pfam" id="PF13920">
    <property type="entry name" value="zf-C3HC4_3"/>
    <property type="match status" value="1"/>
</dbReference>
<feature type="domain" description="RING-type" evidence="3">
    <location>
        <begin position="10"/>
        <end position="49"/>
    </location>
</feature>
<feature type="compositionally biased region" description="Polar residues" evidence="2">
    <location>
        <begin position="666"/>
        <end position="687"/>
    </location>
</feature>
<dbReference type="PANTHER" id="PTHR22791:SF6">
    <property type="entry name" value="RING-TYPE DOMAIN-CONTAINING PROTEIN"/>
    <property type="match status" value="1"/>
</dbReference>
<dbReference type="PANTHER" id="PTHR22791">
    <property type="entry name" value="RING-TYPE DOMAIN-CONTAINING PROTEIN"/>
    <property type="match status" value="1"/>
</dbReference>
<feature type="region of interest" description="Disordered" evidence="2">
    <location>
        <begin position="612"/>
        <end position="687"/>
    </location>
</feature>
<dbReference type="SUPFAM" id="SSF57850">
    <property type="entry name" value="RING/U-box"/>
    <property type="match status" value="1"/>
</dbReference>